<feature type="active site" description="Charge relay system" evidence="18">
    <location>
        <position position="756"/>
    </location>
</feature>
<evidence type="ECO:0000256" key="15">
    <source>
        <dbReference type="ARBA" id="ARBA00023157"/>
    </source>
</evidence>
<feature type="domain" description="Sushi" evidence="25">
    <location>
        <begin position="258"/>
        <end position="315"/>
    </location>
</feature>
<dbReference type="InterPro" id="IPR036465">
    <property type="entry name" value="vWFA_dom_sf"/>
</dbReference>
<feature type="disulfide bond" evidence="20">
    <location>
        <begin position="227"/>
        <end position="254"/>
    </location>
</feature>
<dbReference type="SMART" id="SM00327">
    <property type="entry name" value="VWA"/>
    <property type="match status" value="1"/>
</dbReference>
<dbReference type="PROSITE" id="PS00010">
    <property type="entry name" value="ASX_HYDROXYL"/>
    <property type="match status" value="1"/>
</dbReference>
<feature type="disulfide bond" evidence="19">
    <location>
        <begin position="65"/>
        <end position="74"/>
    </location>
</feature>
<dbReference type="GO" id="GO:0004252">
    <property type="term" value="F:serine-type endopeptidase activity"/>
    <property type="evidence" value="ECO:0007669"/>
    <property type="project" value="InterPro"/>
</dbReference>
<keyword evidence="14" id="KW-0391">Immunity</keyword>
<dbReference type="SUPFAM" id="SSF53300">
    <property type="entry name" value="vWA-like"/>
    <property type="match status" value="1"/>
</dbReference>
<dbReference type="GO" id="GO:0005509">
    <property type="term" value="F:calcium ion binding"/>
    <property type="evidence" value="ECO:0007669"/>
    <property type="project" value="InterPro"/>
</dbReference>
<evidence type="ECO:0000256" key="4">
    <source>
        <dbReference type="ARBA" id="ARBA00004613"/>
    </source>
</evidence>
<sequence length="812" mass="89025">MPRKVTGPMRIKGNMYLQAVFGLVCATLFFQLSMSANAGNCSTSSSACLNGGTCVDLNDGFVCKCQIGFTGLYCDSRIPLTEATTTKAASKTTTTTAAATTTTTTAAATTTTAAATTATTTTTTAKQPTKKRPKKKGCPKLPARFPNGKISTFKRGSRIMAIYSCTKGFVIIGGDRMRMCQPSGIWSGRPPICRRRRRTGRPNSCTRPYTISNGYYRRRGLTVNYYCKSGYTLKGQSKKTCIKGYWKPSSTPYCKRTSRCKDPGVPHHGRRFGSTFLAGSRARFLCNEGYELVGEESIKCRSDGSWNNKTPKCTKKDPLRDLKNAANGLRRHFVNKLELLTTDSRARSGLSSGAAGLDLVFVFDSSASVGSINFRKGIEFARTIIEEFGISTSPTGTRVAVVVFSNEARVIFNLKSNRIVDKDIAIITLANLKLEGGGTATRLGLQSVIDSIVPEVRNNSKKALFLITDGKSNKGGSPSKPAKVLRDGYNFEIFAIGVSSQVFEEELRDIASEPYRTHVYLMKNFKSLDTLKELITKQGTNYTECGVAGDTQLRGDPEKLAPVVVGREAKAGAWPWMAAIYVNGSFRCGGALIAKRWVLTVAHCFDFQNKIKPSDVVVRLGEHDRTLEEGSEQNVGVKRIFKHPQARQTSLDYDLALVKLNHKIKLTAYVRTICLPKQKDRTLVRPFKYGVITGWGSTQRTDDHDHSFAAYPVLKQARLPFASSHTCQTNSSIPITPRMRCAGNPSVGKDACKGDSGSPLVIYRPERNWAVIGLSSWGEGCAHNGKYGVYADMLNREYLAWIAKKARVVPTI</sequence>
<dbReference type="OrthoDB" id="6127264at2759"/>
<dbReference type="PROSITE" id="PS50923">
    <property type="entry name" value="SUSHI"/>
    <property type="match status" value="3"/>
</dbReference>
<dbReference type="Proteomes" id="UP000515163">
    <property type="component" value="Unplaced"/>
</dbReference>
<dbReference type="CDD" id="cd00033">
    <property type="entry name" value="CCP"/>
    <property type="match status" value="3"/>
</dbReference>
<dbReference type="InterPro" id="IPR001314">
    <property type="entry name" value="Peptidase_S1A"/>
</dbReference>
<feature type="domain" description="Sushi" evidence="25">
    <location>
        <begin position="203"/>
        <end position="256"/>
    </location>
</feature>
<accession>A0A6P8IGC7</accession>
<dbReference type="Pfam" id="PF00084">
    <property type="entry name" value="Sushi"/>
    <property type="match status" value="3"/>
</dbReference>
<feature type="domain" description="Sushi" evidence="25">
    <location>
        <begin position="136"/>
        <end position="195"/>
    </location>
</feature>
<keyword evidence="26" id="KW-1185">Reference proteome</keyword>
<reference evidence="27" key="1">
    <citation type="submission" date="2025-08" db="UniProtKB">
        <authorList>
            <consortium name="RefSeq"/>
        </authorList>
    </citation>
    <scope>IDENTIFICATION</scope>
    <source>
        <tissue evidence="27">Tentacle</tissue>
    </source>
</reference>
<evidence type="ECO:0000259" key="25">
    <source>
        <dbReference type="PROSITE" id="PS50923"/>
    </source>
</evidence>
<evidence type="ECO:0000256" key="2">
    <source>
        <dbReference type="ARBA" id="ARBA00001946"/>
    </source>
</evidence>
<dbReference type="InterPro" id="IPR001254">
    <property type="entry name" value="Trypsin_dom"/>
</dbReference>
<evidence type="ECO:0000256" key="5">
    <source>
        <dbReference type="ARBA" id="ARBA00006373"/>
    </source>
</evidence>
<dbReference type="Pfam" id="PF00008">
    <property type="entry name" value="EGF"/>
    <property type="match status" value="1"/>
</dbReference>
<feature type="compositionally biased region" description="Basic residues" evidence="21">
    <location>
        <begin position="128"/>
        <end position="138"/>
    </location>
</feature>
<dbReference type="GO" id="GO:0009986">
    <property type="term" value="C:cell surface"/>
    <property type="evidence" value="ECO:0007669"/>
    <property type="project" value="UniProtKB-SubCell"/>
</dbReference>
<dbReference type="Pfam" id="PF00092">
    <property type="entry name" value="VWA"/>
    <property type="match status" value="1"/>
</dbReference>
<keyword evidence="9" id="KW-0645">Protease</keyword>
<dbReference type="InterPro" id="IPR002035">
    <property type="entry name" value="VWF_A"/>
</dbReference>
<dbReference type="SMART" id="SM00032">
    <property type="entry name" value="CCP"/>
    <property type="match status" value="3"/>
</dbReference>
<keyword evidence="11" id="KW-0677">Repeat</keyword>
<dbReference type="SMART" id="SM00020">
    <property type="entry name" value="Tryp_SPc"/>
    <property type="match status" value="1"/>
</dbReference>
<keyword evidence="6" id="KW-0964">Secreted</keyword>
<organism evidence="26 27">
    <name type="scientific">Actinia tenebrosa</name>
    <name type="common">Australian red waratah sea anemone</name>
    <dbReference type="NCBI Taxonomy" id="6105"/>
    <lineage>
        <taxon>Eukaryota</taxon>
        <taxon>Metazoa</taxon>
        <taxon>Cnidaria</taxon>
        <taxon>Anthozoa</taxon>
        <taxon>Hexacorallia</taxon>
        <taxon>Actiniaria</taxon>
        <taxon>Actiniidae</taxon>
        <taxon>Actinia</taxon>
    </lineage>
</organism>
<evidence type="ECO:0000259" key="24">
    <source>
        <dbReference type="PROSITE" id="PS50240"/>
    </source>
</evidence>
<dbReference type="Gene3D" id="2.10.70.10">
    <property type="entry name" value="Complement Module, domain 1"/>
    <property type="match status" value="3"/>
</dbReference>
<keyword evidence="13" id="KW-0720">Serine protease</keyword>
<keyword evidence="10" id="KW-0732">Signal</keyword>
<evidence type="ECO:0000256" key="9">
    <source>
        <dbReference type="ARBA" id="ARBA00022670"/>
    </source>
</evidence>
<dbReference type="Gene3D" id="3.40.50.410">
    <property type="entry name" value="von Willebrand factor, type A domain"/>
    <property type="match status" value="1"/>
</dbReference>
<feature type="active site" description="Charge relay system" evidence="18">
    <location>
        <position position="603"/>
    </location>
</feature>
<feature type="region of interest" description="Disordered" evidence="21">
    <location>
        <begin position="117"/>
        <end position="141"/>
    </location>
</feature>
<keyword evidence="15 19" id="KW-1015">Disulfide bond</keyword>
<dbReference type="RefSeq" id="XP_031565766.1">
    <property type="nucleotide sequence ID" value="XM_031709906.1"/>
</dbReference>
<dbReference type="PROSITE" id="PS00135">
    <property type="entry name" value="TRYPSIN_SER"/>
    <property type="match status" value="1"/>
</dbReference>
<evidence type="ECO:0000259" key="22">
    <source>
        <dbReference type="PROSITE" id="PS50026"/>
    </source>
</evidence>
<dbReference type="InterPro" id="IPR000436">
    <property type="entry name" value="Sushi_SCR_CCP_dom"/>
</dbReference>
<evidence type="ECO:0000256" key="1">
    <source>
        <dbReference type="ARBA" id="ARBA00001936"/>
    </source>
</evidence>
<feature type="domain" description="Peptidase S1" evidence="24">
    <location>
        <begin position="563"/>
        <end position="807"/>
    </location>
</feature>
<dbReference type="Pfam" id="PF00089">
    <property type="entry name" value="Trypsin"/>
    <property type="match status" value="1"/>
</dbReference>
<feature type="domain" description="VWFA" evidence="23">
    <location>
        <begin position="358"/>
        <end position="535"/>
    </location>
</feature>
<dbReference type="KEGG" id="aten:116300929"/>
<keyword evidence="19" id="KW-0245">EGF-like domain</keyword>
<dbReference type="AlphaFoldDB" id="A0A6P8IGC7"/>
<dbReference type="GO" id="GO:0006956">
    <property type="term" value="P:complement activation"/>
    <property type="evidence" value="ECO:0007669"/>
    <property type="project" value="InterPro"/>
</dbReference>
<dbReference type="PROSITE" id="PS01186">
    <property type="entry name" value="EGF_2"/>
    <property type="match status" value="1"/>
</dbReference>
<evidence type="ECO:0000259" key="23">
    <source>
        <dbReference type="PROSITE" id="PS50234"/>
    </source>
</evidence>
<feature type="compositionally biased region" description="Low complexity" evidence="21">
    <location>
        <begin position="117"/>
        <end position="126"/>
    </location>
</feature>
<evidence type="ECO:0000256" key="13">
    <source>
        <dbReference type="ARBA" id="ARBA00022825"/>
    </source>
</evidence>
<dbReference type="PANTHER" id="PTHR46393">
    <property type="entry name" value="SUSHI DOMAIN-CONTAINING PROTEIN"/>
    <property type="match status" value="1"/>
</dbReference>
<keyword evidence="12" id="KW-0378">Hydrolase</keyword>
<evidence type="ECO:0000256" key="14">
    <source>
        <dbReference type="ARBA" id="ARBA00022859"/>
    </source>
</evidence>
<evidence type="ECO:0000256" key="10">
    <source>
        <dbReference type="ARBA" id="ARBA00022729"/>
    </source>
</evidence>
<dbReference type="Gene3D" id="2.10.25.10">
    <property type="entry name" value="Laminin"/>
    <property type="match status" value="1"/>
</dbReference>
<dbReference type="SUPFAM" id="SSF57535">
    <property type="entry name" value="Complement control module/SCR domain"/>
    <property type="match status" value="3"/>
</dbReference>
<evidence type="ECO:0000256" key="18">
    <source>
        <dbReference type="PIRSR" id="PIRSR001154-1"/>
    </source>
</evidence>
<evidence type="ECO:0000256" key="3">
    <source>
        <dbReference type="ARBA" id="ARBA00004241"/>
    </source>
</evidence>
<dbReference type="CDD" id="cd01450">
    <property type="entry name" value="vWFA_subfamily_ECM"/>
    <property type="match status" value="1"/>
</dbReference>
<evidence type="ECO:0000256" key="17">
    <source>
        <dbReference type="ARBA" id="ARBA00029636"/>
    </source>
</evidence>
<feature type="disulfide bond" evidence="20">
    <location>
        <begin position="286"/>
        <end position="313"/>
    </location>
</feature>
<evidence type="ECO:0000256" key="12">
    <source>
        <dbReference type="ARBA" id="ARBA00022801"/>
    </source>
</evidence>
<dbReference type="PRINTS" id="PR00722">
    <property type="entry name" value="CHYMOTRYPSIN"/>
</dbReference>
<dbReference type="PANTHER" id="PTHR46393:SF7">
    <property type="entry name" value="COMPLEMENT C2"/>
    <property type="match status" value="1"/>
</dbReference>
<dbReference type="InterPro" id="IPR011360">
    <property type="entry name" value="Compl_C2_B"/>
</dbReference>
<dbReference type="PROSITE" id="PS50026">
    <property type="entry name" value="EGF_3"/>
    <property type="match status" value="1"/>
</dbReference>
<feature type="domain" description="EGF-like" evidence="22">
    <location>
        <begin position="37"/>
        <end position="75"/>
    </location>
</feature>
<dbReference type="Gene3D" id="2.40.10.10">
    <property type="entry name" value="Trypsin-like serine proteases"/>
    <property type="match status" value="1"/>
</dbReference>
<evidence type="ECO:0000256" key="20">
    <source>
        <dbReference type="PROSITE-ProRule" id="PRU00302"/>
    </source>
</evidence>
<keyword evidence="7" id="KW-0399">Innate immunity</keyword>
<dbReference type="InterPro" id="IPR035976">
    <property type="entry name" value="Sushi/SCR/CCP_sf"/>
</dbReference>
<dbReference type="PROSITE" id="PS00022">
    <property type="entry name" value="EGF_1"/>
    <property type="match status" value="1"/>
</dbReference>
<dbReference type="CDD" id="cd00054">
    <property type="entry name" value="EGF_CA"/>
    <property type="match status" value="1"/>
</dbReference>
<dbReference type="PIRSF" id="PIRSF001154">
    <property type="entry name" value="Compl_C2_B"/>
    <property type="match status" value="1"/>
</dbReference>
<dbReference type="SUPFAM" id="SSF50494">
    <property type="entry name" value="Trypsin-like serine proteases"/>
    <property type="match status" value="1"/>
</dbReference>
<dbReference type="FunFam" id="2.40.10.10:FF:000120">
    <property type="entry name" value="Putative serine protease"/>
    <property type="match status" value="1"/>
</dbReference>
<dbReference type="CDD" id="cd00190">
    <property type="entry name" value="Tryp_SPc"/>
    <property type="match status" value="1"/>
</dbReference>
<evidence type="ECO:0000256" key="16">
    <source>
        <dbReference type="ARBA" id="ARBA00023180"/>
    </source>
</evidence>
<dbReference type="InterPro" id="IPR000152">
    <property type="entry name" value="EGF-type_Asp/Asn_hydroxyl_site"/>
</dbReference>
<dbReference type="PRINTS" id="PR00453">
    <property type="entry name" value="VWFADOMAIN"/>
</dbReference>
<comment type="cofactor">
    <cofactor evidence="1">
        <name>Mn(2+)</name>
        <dbReference type="ChEBI" id="CHEBI:29035"/>
    </cofactor>
</comment>
<dbReference type="InParanoid" id="A0A6P8IGC7"/>
<dbReference type="FunCoup" id="A0A6P8IGC7">
    <property type="interactions" value="165"/>
</dbReference>
<evidence type="ECO:0000313" key="27">
    <source>
        <dbReference type="RefSeq" id="XP_031565766.1"/>
    </source>
</evidence>
<dbReference type="InterPro" id="IPR009003">
    <property type="entry name" value="Peptidase_S1_PA"/>
</dbReference>
<comment type="subcellular location">
    <subcellularLocation>
        <location evidence="3">Cell surface</location>
    </subcellularLocation>
    <subcellularLocation>
        <location evidence="4">Secreted</location>
    </subcellularLocation>
</comment>
<dbReference type="SMART" id="SM00181">
    <property type="entry name" value="EGF"/>
    <property type="match status" value="1"/>
</dbReference>
<evidence type="ECO:0000256" key="6">
    <source>
        <dbReference type="ARBA" id="ARBA00022525"/>
    </source>
</evidence>
<dbReference type="GO" id="GO:0006508">
    <property type="term" value="P:proteolysis"/>
    <property type="evidence" value="ECO:0007669"/>
    <property type="project" value="UniProtKB-KW"/>
</dbReference>
<evidence type="ECO:0000256" key="21">
    <source>
        <dbReference type="SAM" id="MobiDB-lite"/>
    </source>
</evidence>
<dbReference type="GO" id="GO:0005576">
    <property type="term" value="C:extracellular region"/>
    <property type="evidence" value="ECO:0007669"/>
    <property type="project" value="UniProtKB-SubCell"/>
</dbReference>
<comment type="cofactor">
    <cofactor evidence="2">
        <name>Mg(2+)</name>
        <dbReference type="ChEBI" id="CHEBI:18420"/>
    </cofactor>
</comment>
<protein>
    <recommendedName>
        <fullName evidence="17">C3/C5 convertase</fullName>
    </recommendedName>
</protein>
<comment type="caution">
    <text evidence="19">Lacks conserved residue(s) required for the propagation of feature annotation.</text>
</comment>
<evidence type="ECO:0000256" key="19">
    <source>
        <dbReference type="PROSITE-ProRule" id="PRU00076"/>
    </source>
</evidence>
<gene>
    <name evidence="27" type="primary">LOC116300929</name>
</gene>
<dbReference type="GeneID" id="116300929"/>
<keyword evidence="16" id="KW-0325">Glycoprotein</keyword>
<comment type="similarity">
    <text evidence="5">Belongs to the EGF domain peptide family.</text>
</comment>
<name>A0A6P8IGC7_ACTTE</name>
<feature type="active site" description="Charge relay system" evidence="18">
    <location>
        <position position="654"/>
    </location>
</feature>
<dbReference type="InterPro" id="IPR043504">
    <property type="entry name" value="Peptidase_S1_PA_chymotrypsin"/>
</dbReference>
<evidence type="ECO:0000256" key="7">
    <source>
        <dbReference type="ARBA" id="ARBA00022588"/>
    </source>
</evidence>
<dbReference type="InterPro" id="IPR001881">
    <property type="entry name" value="EGF-like_Ca-bd_dom"/>
</dbReference>
<evidence type="ECO:0000256" key="8">
    <source>
        <dbReference type="ARBA" id="ARBA00022659"/>
    </source>
</evidence>
<dbReference type="InterPro" id="IPR033116">
    <property type="entry name" value="TRYPSIN_SER"/>
</dbReference>
<keyword evidence="8 20" id="KW-0768">Sushi</keyword>
<dbReference type="PROSITE" id="PS50240">
    <property type="entry name" value="TRYPSIN_DOM"/>
    <property type="match status" value="1"/>
</dbReference>
<evidence type="ECO:0000313" key="26">
    <source>
        <dbReference type="Proteomes" id="UP000515163"/>
    </source>
</evidence>
<proteinExistence type="inferred from homology"/>
<dbReference type="PROSITE" id="PS50234">
    <property type="entry name" value="VWFA"/>
    <property type="match status" value="1"/>
</dbReference>
<dbReference type="InterPro" id="IPR000742">
    <property type="entry name" value="EGF"/>
</dbReference>
<dbReference type="SUPFAM" id="SSF57196">
    <property type="entry name" value="EGF/Laminin"/>
    <property type="match status" value="1"/>
</dbReference>
<evidence type="ECO:0000256" key="11">
    <source>
        <dbReference type="ARBA" id="ARBA00022737"/>
    </source>
</evidence>
<dbReference type="GO" id="GO:0045087">
    <property type="term" value="P:innate immune response"/>
    <property type="evidence" value="ECO:0007669"/>
    <property type="project" value="UniProtKB-KW"/>
</dbReference>
<dbReference type="SMART" id="SM00179">
    <property type="entry name" value="EGF_CA"/>
    <property type="match status" value="1"/>
</dbReference>